<name>A0A4C1ZXT0_EUMVA</name>
<dbReference type="EMBL" id="BGZK01002359">
    <property type="protein sequence ID" value="GBP93266.1"/>
    <property type="molecule type" value="Genomic_DNA"/>
</dbReference>
<organism evidence="1 2">
    <name type="scientific">Eumeta variegata</name>
    <name type="common">Bagworm moth</name>
    <name type="synonym">Eumeta japonica</name>
    <dbReference type="NCBI Taxonomy" id="151549"/>
    <lineage>
        <taxon>Eukaryota</taxon>
        <taxon>Metazoa</taxon>
        <taxon>Ecdysozoa</taxon>
        <taxon>Arthropoda</taxon>
        <taxon>Hexapoda</taxon>
        <taxon>Insecta</taxon>
        <taxon>Pterygota</taxon>
        <taxon>Neoptera</taxon>
        <taxon>Endopterygota</taxon>
        <taxon>Lepidoptera</taxon>
        <taxon>Glossata</taxon>
        <taxon>Ditrysia</taxon>
        <taxon>Tineoidea</taxon>
        <taxon>Psychidae</taxon>
        <taxon>Oiketicinae</taxon>
        <taxon>Eumeta</taxon>
    </lineage>
</organism>
<proteinExistence type="predicted"/>
<evidence type="ECO:0000313" key="2">
    <source>
        <dbReference type="Proteomes" id="UP000299102"/>
    </source>
</evidence>
<accession>A0A4C1ZXT0</accession>
<comment type="caution">
    <text evidence="1">The sequence shown here is derived from an EMBL/GenBank/DDBJ whole genome shotgun (WGS) entry which is preliminary data.</text>
</comment>
<evidence type="ECO:0000313" key="1">
    <source>
        <dbReference type="EMBL" id="GBP93266.1"/>
    </source>
</evidence>
<protein>
    <submittedName>
        <fullName evidence="1">Uncharacterized protein</fullName>
    </submittedName>
</protein>
<dbReference type="AlphaFoldDB" id="A0A4C1ZXT0"/>
<sequence>MFTSSRSRRSQLSFALDAVAEAKRRDRPDVRTGRRRSGPVGLSALPGPLACELGISHEFLSQLKPRPHSPVHSSSILSPILLYFFKSSQSRSKGRKINSLVRPLSLTHEHNPCKGQADEHESRLTQKFYQTSFAVQISSDVVFHRSNNFTTDDSMCA</sequence>
<dbReference type="Proteomes" id="UP000299102">
    <property type="component" value="Unassembled WGS sequence"/>
</dbReference>
<gene>
    <name evidence="1" type="ORF">EVAR_99246_1</name>
</gene>
<reference evidence="1 2" key="1">
    <citation type="journal article" date="2019" name="Commun. Biol.">
        <title>The bagworm genome reveals a unique fibroin gene that provides high tensile strength.</title>
        <authorList>
            <person name="Kono N."/>
            <person name="Nakamura H."/>
            <person name="Ohtoshi R."/>
            <person name="Tomita M."/>
            <person name="Numata K."/>
            <person name="Arakawa K."/>
        </authorList>
    </citation>
    <scope>NUCLEOTIDE SEQUENCE [LARGE SCALE GENOMIC DNA]</scope>
</reference>
<keyword evidence="2" id="KW-1185">Reference proteome</keyword>